<dbReference type="AlphaFoldDB" id="A0A2H1WV02"/>
<protein>
    <submittedName>
        <fullName evidence="1">SFRICE_017416</fullName>
    </submittedName>
</protein>
<sequence length="95" mass="10458">MAYFGYMTSKIATSMIKRTDLRSMAGGVKLVLWQKTSMMTGKRADLSPDVDKMLTSKAIRPGHTKCQYLVVACVTTLNVQWATDGMTGIHKVTSP</sequence>
<organism evidence="1">
    <name type="scientific">Spodoptera frugiperda</name>
    <name type="common">Fall armyworm</name>
    <dbReference type="NCBI Taxonomy" id="7108"/>
    <lineage>
        <taxon>Eukaryota</taxon>
        <taxon>Metazoa</taxon>
        <taxon>Ecdysozoa</taxon>
        <taxon>Arthropoda</taxon>
        <taxon>Hexapoda</taxon>
        <taxon>Insecta</taxon>
        <taxon>Pterygota</taxon>
        <taxon>Neoptera</taxon>
        <taxon>Endopterygota</taxon>
        <taxon>Lepidoptera</taxon>
        <taxon>Glossata</taxon>
        <taxon>Ditrysia</taxon>
        <taxon>Noctuoidea</taxon>
        <taxon>Noctuidae</taxon>
        <taxon>Amphipyrinae</taxon>
        <taxon>Spodoptera</taxon>
    </lineage>
</organism>
<reference evidence="1" key="1">
    <citation type="submission" date="2016-07" db="EMBL/GenBank/DDBJ databases">
        <authorList>
            <person name="Bretaudeau A."/>
        </authorList>
    </citation>
    <scope>NUCLEOTIDE SEQUENCE</scope>
    <source>
        <strain evidence="1">Rice</strain>
        <tissue evidence="1">Whole body</tissue>
    </source>
</reference>
<dbReference type="EMBL" id="ODYU01011267">
    <property type="protein sequence ID" value="SOQ56895.1"/>
    <property type="molecule type" value="Genomic_DNA"/>
</dbReference>
<gene>
    <name evidence="1" type="ORF">SFRICE_017416</name>
</gene>
<evidence type="ECO:0000313" key="1">
    <source>
        <dbReference type="EMBL" id="SOQ56895.1"/>
    </source>
</evidence>
<accession>A0A2H1WV02</accession>
<proteinExistence type="predicted"/>
<name>A0A2H1WV02_SPOFR</name>